<gene>
    <name evidence="2" type="ORF">GBAR_LOCUS15083</name>
</gene>
<name>A0AA35SCS4_GEOBA</name>
<sequence length="593" mass="64828">MAQIQVNETGTTCYRPGLAGGWDAGNMMSRSGPSAIPRTLVLLAPFAKKPIKVPSRNTTALMTLQMQFLRHMRDFFNLMYKIVAKEEEMSQTEGDGREEEEEEKDDRDDEYIVRQLVTLSCVGVGFSQCQDIVLQQDESLSRPICLLRFSGEHEICTIVSDAGSCGVCPLRSYAETSSTLYGTLHVVNDNTTTSQLYNYTGVTGNRTTSPLSEPFPQDCTTCLPGYPTEHCDYEKGYCVKLSDGKYAIVGINGSFLYNSPQQLNTPCTPLYLHRLEDESYAIICLESSFDILRFKDDGNPELDGLLSYVGAGGILVEVVGNNRQANLYQVGLEPGYIATREVKQDLDGWIFIPESCVADSVSFRPTFSLTGLFFLQCTTNSNDQAYFSCSVTSHNFQRLDLCANPLPSPPDSTGGDTFTTACGDILTVYNTIDVSQNRSLSFDGSIASESTLDRNTRLIHAGNSQHLVSLDMLLKDNGSSAAVTLESTPNCSISKLIAPDVYATACQSNSFYVIRLDNVSSGQHLGSMQGLTEESRDILFEAQEAPTSPPPEIAVTTRYTSPTPTTTSTVATDIDTTSTTTEQKSSPTNPPNH</sequence>
<feature type="compositionally biased region" description="Acidic residues" evidence="1">
    <location>
        <begin position="96"/>
        <end position="108"/>
    </location>
</feature>
<keyword evidence="3" id="KW-1185">Reference proteome</keyword>
<evidence type="ECO:0000313" key="2">
    <source>
        <dbReference type="EMBL" id="CAI8026196.1"/>
    </source>
</evidence>
<organism evidence="2 3">
    <name type="scientific">Geodia barretti</name>
    <name type="common">Barrett's horny sponge</name>
    <dbReference type="NCBI Taxonomy" id="519541"/>
    <lineage>
        <taxon>Eukaryota</taxon>
        <taxon>Metazoa</taxon>
        <taxon>Porifera</taxon>
        <taxon>Demospongiae</taxon>
        <taxon>Heteroscleromorpha</taxon>
        <taxon>Tetractinellida</taxon>
        <taxon>Astrophorina</taxon>
        <taxon>Geodiidae</taxon>
        <taxon>Geodia</taxon>
    </lineage>
</organism>
<dbReference type="Proteomes" id="UP001174909">
    <property type="component" value="Unassembled WGS sequence"/>
</dbReference>
<protein>
    <submittedName>
        <fullName evidence="2">Uncharacterized protein</fullName>
    </submittedName>
</protein>
<dbReference type="EMBL" id="CASHTH010002205">
    <property type="protein sequence ID" value="CAI8026196.1"/>
    <property type="molecule type" value="Genomic_DNA"/>
</dbReference>
<feature type="region of interest" description="Disordered" evidence="1">
    <location>
        <begin position="546"/>
        <end position="593"/>
    </location>
</feature>
<comment type="caution">
    <text evidence="2">The sequence shown here is derived from an EMBL/GenBank/DDBJ whole genome shotgun (WGS) entry which is preliminary data.</text>
</comment>
<evidence type="ECO:0000256" key="1">
    <source>
        <dbReference type="SAM" id="MobiDB-lite"/>
    </source>
</evidence>
<reference evidence="2" key="1">
    <citation type="submission" date="2023-03" db="EMBL/GenBank/DDBJ databases">
        <authorList>
            <person name="Steffen K."/>
            <person name="Cardenas P."/>
        </authorList>
    </citation>
    <scope>NUCLEOTIDE SEQUENCE</scope>
</reference>
<feature type="compositionally biased region" description="Low complexity" evidence="1">
    <location>
        <begin position="556"/>
        <end position="587"/>
    </location>
</feature>
<accession>A0AA35SCS4</accession>
<feature type="region of interest" description="Disordered" evidence="1">
    <location>
        <begin position="87"/>
        <end position="108"/>
    </location>
</feature>
<dbReference type="AlphaFoldDB" id="A0AA35SCS4"/>
<evidence type="ECO:0000313" key="3">
    <source>
        <dbReference type="Proteomes" id="UP001174909"/>
    </source>
</evidence>
<proteinExistence type="predicted"/>